<organism evidence="3 4">
    <name type="scientific">Phocaeicola vulgatus</name>
    <name type="common">Bacteroides vulgatus</name>
    <dbReference type="NCBI Taxonomy" id="821"/>
    <lineage>
        <taxon>Bacteria</taxon>
        <taxon>Pseudomonadati</taxon>
        <taxon>Bacteroidota</taxon>
        <taxon>Bacteroidia</taxon>
        <taxon>Bacteroidales</taxon>
        <taxon>Bacteroidaceae</taxon>
        <taxon>Phocaeicola</taxon>
    </lineage>
</organism>
<dbReference type="EMBL" id="VULU01000031">
    <property type="protein sequence ID" value="MSS49634.1"/>
    <property type="molecule type" value="Genomic_DNA"/>
</dbReference>
<reference evidence="3 4" key="1">
    <citation type="submission" date="2019-09" db="EMBL/GenBank/DDBJ databases">
        <title>In-depth cultivation of the pig gut microbiome towards novel bacterial diversity and tailored functional studies.</title>
        <authorList>
            <person name="Wylensek D."/>
            <person name="Hitch T.C.A."/>
            <person name="Clavel T."/>
        </authorList>
    </citation>
    <scope>NUCLEOTIDE SEQUENCE [LARGE SCALE GENOMIC DNA]</scope>
    <source>
        <strain evidence="3 4">WCA-389-WT-3C</strain>
    </source>
</reference>
<dbReference type="InterPro" id="IPR005182">
    <property type="entry name" value="YdbS-like_PH"/>
</dbReference>
<gene>
    <name evidence="3" type="ORF">FYJ30_15370</name>
</gene>
<name>A0A7K0JHX6_PHOVU</name>
<keyword evidence="1" id="KW-0812">Transmembrane</keyword>
<evidence type="ECO:0000313" key="3">
    <source>
        <dbReference type="EMBL" id="MSS49634.1"/>
    </source>
</evidence>
<sequence>MQMTHYDIINFRPHPVQFVINELPLMSVCVAGLIYGGMENMPLVSMATTISALALLVLLYRYIYLRRIRYDITAEQLVCERGILLRKVDYMELYRIVDFQEKQSILQQICGLKTVSILSMDRNTPRLDLLGMKRSDSIVTLIRERVEYNKRKKGIYEITNH</sequence>
<dbReference type="AlphaFoldDB" id="A0A7K0JHX6"/>
<protein>
    <submittedName>
        <fullName evidence="3">PH domain-containing protein</fullName>
    </submittedName>
</protein>
<evidence type="ECO:0000313" key="4">
    <source>
        <dbReference type="Proteomes" id="UP000460950"/>
    </source>
</evidence>
<feature type="domain" description="YdbS-like PH" evidence="2">
    <location>
        <begin position="66"/>
        <end position="138"/>
    </location>
</feature>
<feature type="transmembrane region" description="Helical" evidence="1">
    <location>
        <begin position="18"/>
        <end position="37"/>
    </location>
</feature>
<proteinExistence type="predicted"/>
<dbReference type="Proteomes" id="UP000460950">
    <property type="component" value="Unassembled WGS sequence"/>
</dbReference>
<dbReference type="Pfam" id="PF03703">
    <property type="entry name" value="bPH_2"/>
    <property type="match status" value="1"/>
</dbReference>
<evidence type="ECO:0000256" key="1">
    <source>
        <dbReference type="SAM" id="Phobius"/>
    </source>
</evidence>
<evidence type="ECO:0000259" key="2">
    <source>
        <dbReference type="Pfam" id="PF03703"/>
    </source>
</evidence>
<feature type="transmembrane region" description="Helical" evidence="1">
    <location>
        <begin position="43"/>
        <end position="63"/>
    </location>
</feature>
<keyword evidence="1" id="KW-1133">Transmembrane helix</keyword>
<accession>A0A7K0JHX6</accession>
<dbReference type="RefSeq" id="WP_154577583.1">
    <property type="nucleotide sequence ID" value="NZ_VULU01000031.1"/>
</dbReference>
<keyword evidence="1" id="KW-0472">Membrane</keyword>
<comment type="caution">
    <text evidence="3">The sequence shown here is derived from an EMBL/GenBank/DDBJ whole genome shotgun (WGS) entry which is preliminary data.</text>
</comment>